<comment type="caution">
    <text evidence="2">The sequence shown here is derived from an EMBL/GenBank/DDBJ whole genome shotgun (WGS) entry which is preliminary data.</text>
</comment>
<keyword evidence="3" id="KW-1185">Reference proteome</keyword>
<name>A0ABT5FDQ3_9GAMM</name>
<dbReference type="InterPro" id="IPR027417">
    <property type="entry name" value="P-loop_NTPase"/>
</dbReference>
<protein>
    <submittedName>
        <fullName evidence="2">Helicase-related protein</fullName>
    </submittedName>
</protein>
<keyword evidence="2" id="KW-0347">Helicase</keyword>
<dbReference type="SUPFAM" id="SSF52540">
    <property type="entry name" value="P-loop containing nucleoside triphosphate hydrolases"/>
    <property type="match status" value="1"/>
</dbReference>
<dbReference type="Gene3D" id="3.40.50.300">
    <property type="entry name" value="P-loop containing nucleotide triphosphate hydrolases"/>
    <property type="match status" value="1"/>
</dbReference>
<organism evidence="2 3">
    <name type="scientific">Psychrosphaera algicola</name>
    <dbReference type="NCBI Taxonomy" id="3023714"/>
    <lineage>
        <taxon>Bacteria</taxon>
        <taxon>Pseudomonadati</taxon>
        <taxon>Pseudomonadota</taxon>
        <taxon>Gammaproteobacteria</taxon>
        <taxon>Alteromonadales</taxon>
        <taxon>Pseudoalteromonadaceae</taxon>
        <taxon>Psychrosphaera</taxon>
    </lineage>
</organism>
<dbReference type="RefSeq" id="WP_272180294.1">
    <property type="nucleotide sequence ID" value="NZ_JAQOMS010000002.1"/>
</dbReference>
<gene>
    <name evidence="2" type="ORF">PN838_07950</name>
</gene>
<keyword evidence="2" id="KW-0067">ATP-binding</keyword>
<proteinExistence type="predicted"/>
<evidence type="ECO:0000313" key="2">
    <source>
        <dbReference type="EMBL" id="MDC2888711.1"/>
    </source>
</evidence>
<dbReference type="EMBL" id="JAQOMS010000002">
    <property type="protein sequence ID" value="MDC2888711.1"/>
    <property type="molecule type" value="Genomic_DNA"/>
</dbReference>
<keyword evidence="2" id="KW-0378">Hydrolase</keyword>
<feature type="domain" description="Helicase C-terminal" evidence="1">
    <location>
        <begin position="10"/>
        <end position="55"/>
    </location>
</feature>
<evidence type="ECO:0000313" key="3">
    <source>
        <dbReference type="Proteomes" id="UP001528411"/>
    </source>
</evidence>
<dbReference type="GO" id="GO:0004386">
    <property type="term" value="F:helicase activity"/>
    <property type="evidence" value="ECO:0007669"/>
    <property type="project" value="UniProtKB-KW"/>
</dbReference>
<sequence>MPRNINRKVDSIDLLSVTTTMEVGVDIGSLLSVFQANMPPERFNYQQRAGRAGRKKQAFSAALTYCRGQTHDRIHFEHPEEMTSGIPPQPSISVSEDQNILAERLINKEVLRRAFQAVGLTWTAFNSQPDTHGEMGIVQDYIDNVDDRRSNVAAWLDNNKKTILQIAEVVTRGTFIKAELLAKNIAMINRLDSVVKSEQDKSRGLANALADAGVLPMYGMPTMVRNLHFGLPSGEERSKEAKTLDRSIEQAITDYAPSSERVWDKRLLTPIGLVGPIKHKKQINGHRMPSLLVKLLGKFFAVNVET</sequence>
<dbReference type="PANTHER" id="PTHR47957">
    <property type="entry name" value="ATP-DEPENDENT HELICASE HRQ1"/>
    <property type="match status" value="1"/>
</dbReference>
<keyword evidence="2" id="KW-0547">Nucleotide-binding</keyword>
<dbReference type="PANTHER" id="PTHR47957:SF3">
    <property type="entry name" value="ATP-DEPENDENT HELICASE HRQ1"/>
    <property type="match status" value="1"/>
</dbReference>
<dbReference type="Pfam" id="PF00271">
    <property type="entry name" value="Helicase_C"/>
    <property type="match status" value="1"/>
</dbReference>
<dbReference type="InterPro" id="IPR001650">
    <property type="entry name" value="Helicase_C-like"/>
</dbReference>
<evidence type="ECO:0000259" key="1">
    <source>
        <dbReference type="Pfam" id="PF00271"/>
    </source>
</evidence>
<dbReference type="Proteomes" id="UP001528411">
    <property type="component" value="Unassembled WGS sequence"/>
</dbReference>
<reference evidence="2 3" key="1">
    <citation type="submission" date="2023-01" db="EMBL/GenBank/DDBJ databases">
        <title>Psychrosphaera sp. nov., isolated from marine algae.</title>
        <authorList>
            <person name="Bayburt H."/>
            <person name="Choi B.J."/>
            <person name="Kim J.M."/>
            <person name="Choi D.G."/>
            <person name="Jeon C.O."/>
        </authorList>
    </citation>
    <scope>NUCLEOTIDE SEQUENCE [LARGE SCALE GENOMIC DNA]</scope>
    <source>
        <strain evidence="2 3">G1-22</strain>
    </source>
</reference>
<accession>A0ABT5FDQ3</accession>